<evidence type="ECO:0000256" key="3">
    <source>
        <dbReference type="ARBA" id="ARBA00023125"/>
    </source>
</evidence>
<dbReference type="GO" id="GO:0043565">
    <property type="term" value="F:sequence-specific DNA binding"/>
    <property type="evidence" value="ECO:0007669"/>
    <property type="project" value="TreeGrafter"/>
</dbReference>
<dbReference type="AlphaFoldDB" id="A0A934HVP3"/>
<protein>
    <submittedName>
        <fullName evidence="6">LysR family transcriptional regulator</fullName>
    </submittedName>
</protein>
<dbReference type="InterPro" id="IPR036388">
    <property type="entry name" value="WH-like_DNA-bd_sf"/>
</dbReference>
<dbReference type="PROSITE" id="PS50931">
    <property type="entry name" value="HTH_LYSR"/>
    <property type="match status" value="1"/>
</dbReference>
<evidence type="ECO:0000256" key="2">
    <source>
        <dbReference type="ARBA" id="ARBA00023015"/>
    </source>
</evidence>
<dbReference type="PANTHER" id="PTHR30537:SF32">
    <property type="entry name" value="HTH-TYPE TRANSCRIPTIONAL REGULATOR DSDC"/>
    <property type="match status" value="1"/>
</dbReference>
<dbReference type="InterPro" id="IPR005119">
    <property type="entry name" value="LysR_subst-bd"/>
</dbReference>
<dbReference type="FunFam" id="1.10.10.10:FF:000001">
    <property type="entry name" value="LysR family transcriptional regulator"/>
    <property type="match status" value="1"/>
</dbReference>
<dbReference type="SUPFAM" id="SSF53850">
    <property type="entry name" value="Periplasmic binding protein-like II"/>
    <property type="match status" value="1"/>
</dbReference>
<dbReference type="Gene3D" id="3.40.190.10">
    <property type="entry name" value="Periplasmic binding protein-like II"/>
    <property type="match status" value="2"/>
</dbReference>
<dbReference type="EMBL" id="JAEIJD010000008">
    <property type="protein sequence ID" value="MBI6630384.1"/>
    <property type="molecule type" value="Genomic_DNA"/>
</dbReference>
<evidence type="ECO:0000256" key="4">
    <source>
        <dbReference type="ARBA" id="ARBA00023163"/>
    </source>
</evidence>
<proteinExistence type="inferred from homology"/>
<dbReference type="InterPro" id="IPR000847">
    <property type="entry name" value="LysR_HTH_N"/>
</dbReference>
<dbReference type="SUPFAM" id="SSF46785">
    <property type="entry name" value="Winged helix' DNA-binding domain"/>
    <property type="match status" value="1"/>
</dbReference>
<dbReference type="Proteomes" id="UP000613255">
    <property type="component" value="Unassembled WGS sequence"/>
</dbReference>
<dbReference type="Gene3D" id="1.10.10.10">
    <property type="entry name" value="Winged helix-like DNA-binding domain superfamily/Winged helix DNA-binding domain"/>
    <property type="match status" value="1"/>
</dbReference>
<dbReference type="Pfam" id="PF00126">
    <property type="entry name" value="HTH_1"/>
    <property type="match status" value="1"/>
</dbReference>
<gene>
    <name evidence="6" type="ORF">JAO82_10905</name>
</gene>
<dbReference type="RefSeq" id="WP_198686405.1">
    <property type="nucleotide sequence ID" value="NZ_JAEIJD010000008.1"/>
</dbReference>
<evidence type="ECO:0000256" key="1">
    <source>
        <dbReference type="ARBA" id="ARBA00009437"/>
    </source>
</evidence>
<name>A0A934HVP3_9RHOB</name>
<evidence type="ECO:0000313" key="7">
    <source>
        <dbReference type="Proteomes" id="UP000613255"/>
    </source>
</evidence>
<keyword evidence="4" id="KW-0804">Transcription</keyword>
<keyword evidence="2" id="KW-0805">Transcription regulation</keyword>
<dbReference type="PRINTS" id="PR00039">
    <property type="entry name" value="HTHLYSR"/>
</dbReference>
<accession>A0A934HVP3</accession>
<keyword evidence="3" id="KW-0238">DNA-binding</keyword>
<dbReference type="InterPro" id="IPR058163">
    <property type="entry name" value="LysR-type_TF_proteobact-type"/>
</dbReference>
<feature type="domain" description="HTH lysR-type" evidence="5">
    <location>
        <begin position="1"/>
        <end position="61"/>
    </location>
</feature>
<sequence length="295" mass="33463">MRFRNYDNLRLFNIVARHMSLTAAAEELHLTKGAVSYQIARLEEELGFSVFMRRHRGIDLTDKGRRLWHVSQAAFNALEREISVLRETDPSRITIGLSTYLASRWLSPRLMGFLSEHPKIALRLQPLVELIDLRGTTIDMVIRWGRGEWTDLTNELLFACPAFPIVGSYYANRIDELGLQATLPELPLLQDREGSVAWYDWHQAAGLPYVSTRNDLIIPDPNVRVQAVIDGQGAALGDHLIAQELSGGRLFRTSQVELTQYGYHLAYPAEALENPAIKAFRDWILNAAEEHVSLC</sequence>
<dbReference type="GO" id="GO:0003700">
    <property type="term" value="F:DNA-binding transcription factor activity"/>
    <property type="evidence" value="ECO:0007669"/>
    <property type="project" value="InterPro"/>
</dbReference>
<reference evidence="6" key="1">
    <citation type="submission" date="2020-12" db="EMBL/GenBank/DDBJ databases">
        <title>Pontibaca salina gen. nov., sp. nov., isolated from marine sediment.</title>
        <authorList>
            <person name="Bo J."/>
            <person name="Wang S."/>
            <person name="Song X."/>
            <person name="Du Z."/>
        </authorList>
    </citation>
    <scope>NUCLEOTIDE SEQUENCE</scope>
    <source>
        <strain evidence="6">S1109L</strain>
    </source>
</reference>
<evidence type="ECO:0000259" key="5">
    <source>
        <dbReference type="PROSITE" id="PS50931"/>
    </source>
</evidence>
<dbReference type="InterPro" id="IPR036390">
    <property type="entry name" value="WH_DNA-bd_sf"/>
</dbReference>
<dbReference type="GO" id="GO:0006351">
    <property type="term" value="P:DNA-templated transcription"/>
    <property type="evidence" value="ECO:0007669"/>
    <property type="project" value="TreeGrafter"/>
</dbReference>
<evidence type="ECO:0000313" key="6">
    <source>
        <dbReference type="EMBL" id="MBI6630384.1"/>
    </source>
</evidence>
<keyword evidence="7" id="KW-1185">Reference proteome</keyword>
<dbReference type="PANTHER" id="PTHR30537">
    <property type="entry name" value="HTH-TYPE TRANSCRIPTIONAL REGULATOR"/>
    <property type="match status" value="1"/>
</dbReference>
<comment type="similarity">
    <text evidence="1">Belongs to the LysR transcriptional regulatory family.</text>
</comment>
<dbReference type="Pfam" id="PF03466">
    <property type="entry name" value="LysR_substrate"/>
    <property type="match status" value="1"/>
</dbReference>
<organism evidence="6 7">
    <name type="scientific">Pontibaca salina</name>
    <dbReference type="NCBI Taxonomy" id="2795731"/>
    <lineage>
        <taxon>Bacteria</taxon>
        <taxon>Pseudomonadati</taxon>
        <taxon>Pseudomonadota</taxon>
        <taxon>Alphaproteobacteria</taxon>
        <taxon>Rhodobacterales</taxon>
        <taxon>Roseobacteraceae</taxon>
        <taxon>Pontibaca</taxon>
    </lineage>
</organism>
<comment type="caution">
    <text evidence="6">The sequence shown here is derived from an EMBL/GenBank/DDBJ whole genome shotgun (WGS) entry which is preliminary data.</text>
</comment>